<dbReference type="InterPro" id="IPR044595">
    <property type="entry name" value="KMD1-4"/>
</dbReference>
<protein>
    <submittedName>
        <fullName evidence="1">Kelch repeat-containing F-box family protein</fullName>
    </submittedName>
</protein>
<accession>A0A0K9NUD8</accession>
<evidence type="ECO:0000313" key="2">
    <source>
        <dbReference type="Proteomes" id="UP000036987"/>
    </source>
</evidence>
<dbReference type="InterPro" id="IPR036047">
    <property type="entry name" value="F-box-like_dom_sf"/>
</dbReference>
<dbReference type="InterPro" id="IPR015915">
    <property type="entry name" value="Kelch-typ_b-propeller"/>
</dbReference>
<dbReference type="OrthoDB" id="191037at2759"/>
<dbReference type="EMBL" id="LFYR01001623">
    <property type="protein sequence ID" value="KMZ60399.1"/>
    <property type="molecule type" value="Genomic_DNA"/>
</dbReference>
<dbReference type="Gene3D" id="2.120.10.80">
    <property type="entry name" value="Kelch-type beta propeller"/>
    <property type="match status" value="1"/>
</dbReference>
<dbReference type="Pfam" id="PF01344">
    <property type="entry name" value="Kelch_1"/>
    <property type="match status" value="1"/>
</dbReference>
<dbReference type="InterPro" id="IPR006652">
    <property type="entry name" value="Kelch_1"/>
</dbReference>
<dbReference type="GO" id="GO:2000762">
    <property type="term" value="P:regulation of phenylpropanoid metabolic process"/>
    <property type="evidence" value="ECO:0000318"/>
    <property type="project" value="GO_Central"/>
</dbReference>
<dbReference type="GO" id="GO:0080037">
    <property type="term" value="P:negative regulation of cytokinin-activated signaling pathway"/>
    <property type="evidence" value="ECO:0007669"/>
    <property type="project" value="InterPro"/>
</dbReference>
<dbReference type="SUPFAM" id="SSF81383">
    <property type="entry name" value="F-box domain"/>
    <property type="match status" value="1"/>
</dbReference>
<sequence length="387" mass="43303">MEEELIPGLSNDVAMDCLIKVPHSYHSSLRAVCHDWRSQTTSPSFYRHRRLSCVAEPLICLIQSHTKELTSSGKSKNWTPTSTYGLTLYNCLTGAWHRHPAITVPIFAQCIAIGDKIILLGGWDSTTLDAICDVHIVDVITGECWRGKSMLTPRSFFACAVVGSLLYVAGGHDNQKNALKTAEVYDLVADEWRQLPPMLEERDECQGVTIGGKFLVISGYDTDNQGIFRRGGECYDPVNGNWEKQDDRLWGDSNDDDINVSSSIHSPRSVCFVLPKASDADEEEEKIWHLECSERGRSMREYDQKQRRWRVVADIPANLSSSPFVSVFRNSNASAGDDGVAKLFVVGSDGEKKHKSWMMNTVTKKWVELHFPNEFSGFAYSPAALCV</sequence>
<dbReference type="SMART" id="SM00612">
    <property type="entry name" value="Kelch"/>
    <property type="match status" value="2"/>
</dbReference>
<dbReference type="CDD" id="cd22152">
    <property type="entry name" value="F-box_AtAFR-like"/>
    <property type="match status" value="1"/>
</dbReference>
<dbReference type="STRING" id="29655.A0A0K9NUD8"/>
<proteinExistence type="predicted"/>
<name>A0A0K9NUD8_ZOSMR</name>
<comment type="caution">
    <text evidence="1">The sequence shown here is derived from an EMBL/GenBank/DDBJ whole genome shotgun (WGS) entry which is preliminary data.</text>
</comment>
<evidence type="ECO:0000313" key="1">
    <source>
        <dbReference type="EMBL" id="KMZ60399.1"/>
    </source>
</evidence>
<dbReference type="OMA" id="SAWVMEA"/>
<gene>
    <name evidence="1" type="ORF">ZOSMA_5G02670</name>
</gene>
<reference evidence="2" key="1">
    <citation type="journal article" date="2016" name="Nature">
        <title>The genome of the seagrass Zostera marina reveals angiosperm adaptation to the sea.</title>
        <authorList>
            <person name="Olsen J.L."/>
            <person name="Rouze P."/>
            <person name="Verhelst B."/>
            <person name="Lin Y.-C."/>
            <person name="Bayer T."/>
            <person name="Collen J."/>
            <person name="Dattolo E."/>
            <person name="De Paoli E."/>
            <person name="Dittami S."/>
            <person name="Maumus F."/>
            <person name="Michel G."/>
            <person name="Kersting A."/>
            <person name="Lauritano C."/>
            <person name="Lohaus R."/>
            <person name="Toepel M."/>
            <person name="Tonon T."/>
            <person name="Vanneste K."/>
            <person name="Amirebrahimi M."/>
            <person name="Brakel J."/>
            <person name="Bostroem C."/>
            <person name="Chovatia M."/>
            <person name="Grimwood J."/>
            <person name="Jenkins J.W."/>
            <person name="Jueterbock A."/>
            <person name="Mraz A."/>
            <person name="Stam W.T."/>
            <person name="Tice H."/>
            <person name="Bornberg-Bauer E."/>
            <person name="Green P.J."/>
            <person name="Pearson G.A."/>
            <person name="Procaccini G."/>
            <person name="Duarte C.M."/>
            <person name="Schmutz J."/>
            <person name="Reusch T.B.H."/>
            <person name="Van de Peer Y."/>
        </authorList>
    </citation>
    <scope>NUCLEOTIDE SEQUENCE [LARGE SCALE GENOMIC DNA]</scope>
    <source>
        <strain evidence="2">cv. Finnish</strain>
    </source>
</reference>
<dbReference type="SUPFAM" id="SSF117281">
    <property type="entry name" value="Kelch motif"/>
    <property type="match status" value="1"/>
</dbReference>
<dbReference type="GO" id="GO:0005829">
    <property type="term" value="C:cytosol"/>
    <property type="evidence" value="ECO:0000318"/>
    <property type="project" value="GO_Central"/>
</dbReference>
<dbReference type="PANTHER" id="PTHR46407">
    <property type="entry name" value="OS02G0208700 PROTEIN"/>
    <property type="match status" value="1"/>
</dbReference>
<dbReference type="Proteomes" id="UP000036987">
    <property type="component" value="Unassembled WGS sequence"/>
</dbReference>
<keyword evidence="2" id="KW-1185">Reference proteome</keyword>
<dbReference type="PANTHER" id="PTHR46407:SF21">
    <property type="entry name" value="F-BOX_KELCH-REPEAT PROTEIN SKIP20"/>
    <property type="match status" value="1"/>
</dbReference>
<dbReference type="AlphaFoldDB" id="A0A0K9NUD8"/>
<organism evidence="1 2">
    <name type="scientific">Zostera marina</name>
    <name type="common">Eelgrass</name>
    <dbReference type="NCBI Taxonomy" id="29655"/>
    <lineage>
        <taxon>Eukaryota</taxon>
        <taxon>Viridiplantae</taxon>
        <taxon>Streptophyta</taxon>
        <taxon>Embryophyta</taxon>
        <taxon>Tracheophyta</taxon>
        <taxon>Spermatophyta</taxon>
        <taxon>Magnoliopsida</taxon>
        <taxon>Liliopsida</taxon>
        <taxon>Zosteraceae</taxon>
        <taxon>Zostera</taxon>
    </lineage>
</organism>